<dbReference type="GO" id="GO:0003677">
    <property type="term" value="F:DNA binding"/>
    <property type="evidence" value="ECO:0007669"/>
    <property type="project" value="UniProtKB-KW"/>
</dbReference>
<dbReference type="AlphaFoldDB" id="A0A7W7IP73"/>
<comment type="caution">
    <text evidence="1">The sequence shown here is derived from an EMBL/GenBank/DDBJ whole genome shotgun (WGS) entry which is preliminary data.</text>
</comment>
<protein>
    <submittedName>
        <fullName evidence="1">DNA-binding response OmpR family regulator</fullName>
    </submittedName>
</protein>
<dbReference type="RefSeq" id="WP_184268993.1">
    <property type="nucleotide sequence ID" value="NZ_JACHKY010000002.1"/>
</dbReference>
<dbReference type="SUPFAM" id="SSF46894">
    <property type="entry name" value="C-terminal effector domain of the bipartite response regulators"/>
    <property type="match status" value="1"/>
</dbReference>
<accession>A0A7W7IP73</accession>
<evidence type="ECO:0000313" key="1">
    <source>
        <dbReference type="EMBL" id="MBB4797995.1"/>
    </source>
</evidence>
<dbReference type="EMBL" id="JACHKY010000002">
    <property type="protein sequence ID" value="MBB4797995.1"/>
    <property type="molecule type" value="Genomic_DNA"/>
</dbReference>
<dbReference type="Proteomes" id="UP000539957">
    <property type="component" value="Unassembled WGS sequence"/>
</dbReference>
<proteinExistence type="predicted"/>
<reference evidence="1 2" key="1">
    <citation type="submission" date="2020-08" db="EMBL/GenBank/DDBJ databases">
        <title>Functional genomics of gut bacteria from endangered species of beetles.</title>
        <authorList>
            <person name="Carlos-Shanley C."/>
        </authorList>
    </citation>
    <scope>NUCLEOTIDE SEQUENCE [LARGE SCALE GENOMIC DNA]</scope>
    <source>
        <strain evidence="1 2">S00123</strain>
    </source>
</reference>
<gene>
    <name evidence="1" type="ORF">HNP32_001719</name>
</gene>
<dbReference type="InterPro" id="IPR016032">
    <property type="entry name" value="Sig_transdc_resp-reg_C-effctor"/>
</dbReference>
<keyword evidence="1" id="KW-0238">DNA-binding</keyword>
<name>A0A7W7IP73_9CAUL</name>
<sequence length="110" mass="11711">MSPLERLGLEVAAFQLLGSRTKAAMLCALLDANGRALSVDQLAGARPWMDQHITDARNVIKTRICLLREALDDVGLGSPIITASGRDKGGYFLPEPGRAAVLARLVEVVG</sequence>
<dbReference type="GO" id="GO:0006355">
    <property type="term" value="P:regulation of DNA-templated transcription"/>
    <property type="evidence" value="ECO:0007669"/>
    <property type="project" value="InterPro"/>
</dbReference>
<dbReference type="InterPro" id="IPR036388">
    <property type="entry name" value="WH-like_DNA-bd_sf"/>
</dbReference>
<dbReference type="Gene3D" id="1.10.10.10">
    <property type="entry name" value="Winged helix-like DNA-binding domain superfamily/Winged helix DNA-binding domain"/>
    <property type="match status" value="1"/>
</dbReference>
<organism evidence="1 2">
    <name type="scientific">Brevundimonas bullata</name>
    <dbReference type="NCBI Taxonomy" id="13160"/>
    <lineage>
        <taxon>Bacteria</taxon>
        <taxon>Pseudomonadati</taxon>
        <taxon>Pseudomonadota</taxon>
        <taxon>Alphaproteobacteria</taxon>
        <taxon>Caulobacterales</taxon>
        <taxon>Caulobacteraceae</taxon>
        <taxon>Brevundimonas</taxon>
    </lineage>
</organism>
<keyword evidence="2" id="KW-1185">Reference proteome</keyword>
<evidence type="ECO:0000313" key="2">
    <source>
        <dbReference type="Proteomes" id="UP000539957"/>
    </source>
</evidence>